<dbReference type="Gene3D" id="2.60.40.10">
    <property type="entry name" value="Immunoglobulins"/>
    <property type="match status" value="1"/>
</dbReference>
<accession>A0A1M6ESS6</accession>
<organism evidence="2 3">
    <name type="scientific">Clostridium amylolyticum</name>
    <dbReference type="NCBI Taxonomy" id="1121298"/>
    <lineage>
        <taxon>Bacteria</taxon>
        <taxon>Bacillati</taxon>
        <taxon>Bacillota</taxon>
        <taxon>Clostridia</taxon>
        <taxon>Eubacteriales</taxon>
        <taxon>Clostridiaceae</taxon>
        <taxon>Clostridium</taxon>
    </lineage>
</organism>
<keyword evidence="2" id="KW-0378">Hydrolase</keyword>
<dbReference type="OrthoDB" id="176752at2"/>
<keyword evidence="2" id="KW-0645">Protease</keyword>
<dbReference type="Pfam" id="PF13620">
    <property type="entry name" value="CarboxypepD_reg"/>
    <property type="match status" value="2"/>
</dbReference>
<dbReference type="PANTHER" id="PTHR23303">
    <property type="entry name" value="CARBOXYPEPTIDASE REGULATORY REGION-CONTAINING"/>
    <property type="match status" value="1"/>
</dbReference>
<evidence type="ECO:0000313" key="2">
    <source>
        <dbReference type="EMBL" id="SHI88551.1"/>
    </source>
</evidence>
<gene>
    <name evidence="2" type="ORF">SAMN05444401_1681</name>
</gene>
<dbReference type="GO" id="GO:0004180">
    <property type="term" value="F:carboxypeptidase activity"/>
    <property type="evidence" value="ECO:0007669"/>
    <property type="project" value="UniProtKB-KW"/>
</dbReference>
<dbReference type="EMBL" id="FQZO01000002">
    <property type="protein sequence ID" value="SHI88551.1"/>
    <property type="molecule type" value="Genomic_DNA"/>
</dbReference>
<evidence type="ECO:0000313" key="3">
    <source>
        <dbReference type="Proteomes" id="UP000184080"/>
    </source>
</evidence>
<dbReference type="STRING" id="1121298.SAMN05444401_1681"/>
<reference evidence="2 3" key="1">
    <citation type="submission" date="2016-11" db="EMBL/GenBank/DDBJ databases">
        <authorList>
            <person name="Jaros S."/>
            <person name="Januszkiewicz K."/>
            <person name="Wedrychowicz H."/>
        </authorList>
    </citation>
    <scope>NUCLEOTIDE SEQUENCE [LARGE SCALE GENOMIC DNA]</scope>
    <source>
        <strain evidence="2 3">DSM 21864</strain>
    </source>
</reference>
<evidence type="ECO:0000256" key="1">
    <source>
        <dbReference type="ARBA" id="ARBA00022729"/>
    </source>
</evidence>
<dbReference type="AlphaFoldDB" id="A0A1M6ESS6"/>
<dbReference type="PANTHER" id="PTHR23303:SF14">
    <property type="entry name" value="BOS COMPLEX SUBUNIT NOMO1-RELATED"/>
    <property type="match status" value="1"/>
</dbReference>
<protein>
    <submittedName>
        <fullName evidence="2">Carboxypeptidase regulatory-like domain-containing protein</fullName>
    </submittedName>
</protein>
<dbReference type="Proteomes" id="UP000184080">
    <property type="component" value="Unassembled WGS sequence"/>
</dbReference>
<keyword evidence="1" id="KW-0732">Signal</keyword>
<name>A0A1M6ESS6_9CLOT</name>
<keyword evidence="3" id="KW-1185">Reference proteome</keyword>
<dbReference type="SUPFAM" id="SSF49464">
    <property type="entry name" value="Carboxypeptidase regulatory domain-like"/>
    <property type="match status" value="2"/>
</dbReference>
<dbReference type="InterPro" id="IPR008969">
    <property type="entry name" value="CarboxyPept-like_regulatory"/>
</dbReference>
<proteinExistence type="predicted"/>
<dbReference type="SUPFAM" id="SSF117074">
    <property type="entry name" value="Hypothetical protein PA1324"/>
    <property type="match status" value="1"/>
</dbReference>
<dbReference type="InterPro" id="IPR013783">
    <property type="entry name" value="Ig-like_fold"/>
</dbReference>
<dbReference type="Gene3D" id="2.60.40.1120">
    <property type="entry name" value="Carboxypeptidase-like, regulatory domain"/>
    <property type="match status" value="2"/>
</dbReference>
<keyword evidence="2" id="KW-0121">Carboxypeptidase</keyword>
<dbReference type="InterPro" id="IPR051417">
    <property type="entry name" value="SDr/BOS_complex"/>
</dbReference>
<sequence>MATNRAYYVESSQNFSLKAGQNISMDVKLKPCNGKCNTIIAGRVLKGVNPIENAFVAITNFQYNILHTTFTDINGIFIFKETVPSGEYKIAASCCGFKTTEAQNITVSESVPVKIYFNLTEDPAFARGIIYGVIKDSLENNPIENSRIYLNYKNRNIKVSDSISNSKGEYIIHNILPGEYVLQAEAQNYNPSFPINIKIEENSRIPVDIALNTNPPVLGSISDVIKIGSLTQSSIPVFLYELKKDNEILKEVQTTNSDGFYAFSNLTPGVYRVKANLLDKGEYEKLSTVI</sequence>
<dbReference type="RefSeq" id="WP_073005465.1">
    <property type="nucleotide sequence ID" value="NZ_FQZO01000002.1"/>
</dbReference>